<keyword evidence="4" id="KW-1185">Reference proteome</keyword>
<evidence type="ECO:0000313" key="3">
    <source>
        <dbReference type="EMBL" id="CAG9333357.1"/>
    </source>
</evidence>
<feature type="compositionally biased region" description="Basic and acidic residues" evidence="2">
    <location>
        <begin position="364"/>
        <end position="374"/>
    </location>
</feature>
<keyword evidence="1" id="KW-0175">Coiled coil</keyword>
<evidence type="ECO:0000313" key="4">
    <source>
        <dbReference type="Proteomes" id="UP001162131"/>
    </source>
</evidence>
<feature type="region of interest" description="Disordered" evidence="2">
    <location>
        <begin position="775"/>
        <end position="824"/>
    </location>
</feature>
<dbReference type="Proteomes" id="UP001162131">
    <property type="component" value="Unassembled WGS sequence"/>
</dbReference>
<feature type="region of interest" description="Disordered" evidence="2">
    <location>
        <begin position="317"/>
        <end position="392"/>
    </location>
</feature>
<feature type="compositionally biased region" description="Polar residues" evidence="2">
    <location>
        <begin position="798"/>
        <end position="810"/>
    </location>
</feature>
<evidence type="ECO:0000256" key="2">
    <source>
        <dbReference type="SAM" id="MobiDB-lite"/>
    </source>
</evidence>
<comment type="caution">
    <text evidence="3">The sequence shown here is derived from an EMBL/GenBank/DDBJ whole genome shotgun (WGS) entry which is preliminary data.</text>
</comment>
<protein>
    <submittedName>
        <fullName evidence="3">Uncharacterized protein</fullName>
    </submittedName>
</protein>
<gene>
    <name evidence="3" type="ORF">BSTOLATCC_MIC58170</name>
</gene>
<evidence type="ECO:0000256" key="1">
    <source>
        <dbReference type="SAM" id="Coils"/>
    </source>
</evidence>
<organism evidence="3 4">
    <name type="scientific">Blepharisma stoltei</name>
    <dbReference type="NCBI Taxonomy" id="1481888"/>
    <lineage>
        <taxon>Eukaryota</taxon>
        <taxon>Sar</taxon>
        <taxon>Alveolata</taxon>
        <taxon>Ciliophora</taxon>
        <taxon>Postciliodesmatophora</taxon>
        <taxon>Heterotrichea</taxon>
        <taxon>Heterotrichida</taxon>
        <taxon>Blepharismidae</taxon>
        <taxon>Blepharisma</taxon>
    </lineage>
</organism>
<sequence>MDEQTWLILENKVRVLIKDLIDPTLRRVMEHKDQISSLENKQELTAAMLGDTNISLTKLRNRLTLLDDYSKKLMEFDATLKLMETKFDKDREEIINHLGEFQMKLISFDEVLSKISNRQDVQKIDIQKLAHDHLMMKTNFEETIKMHREDSIKKFEAIEDDIRKIEEFDKESEFMIKKIKEDIQNLSLESKNNERMINDLNQLIAKIKKNLSIYKKDNYDKIEKIRTNISKNSADLMKISKDINVHLSGEFLVKLDLRTIETLYGVSNDLKQKKSVADWAIKKFEEIDSGKLPEDIKECFEKNKKYTEEIIQIPLPPEPVHYSRKKKKYSSSSDSEDSEIESSNTEQSQESIIRQGYYNSNQKIYEDGLRRSSQDRQSSYTESVRTSQNYSSVNNSYAESINKSITLADKQRTIEEPIKQNQVASIKTSYPNTPRTSTAFTRPIEILRNQENPLNALNKSIDYSINTPKPSNEPKTNYQEPINISKRKKSKKLRKEIREIAPQIIMPDLSGIEQKIEEQKVEYQSLIEASKTEILSIISSNQADYTKDRITDAENLKVLLKSLEDTTATQFNKIVQDNEQKSADLVLHTKDLEFKFLQAINDYNLMATQRKRDLSDISAEFRQINTSIENISNILTSTTISIDSMKSSIDNLIDFSIISSVLTTQDEIDRESIFLMGYKEPKAKFSGTPRSSASQTPRNVVNIDKTCLSCTGQSSIVLSAFKMACLTYTPSPVIFRQQLFTRKELIETQSKILSGLRNENKKPVLGGILEEIKQSRSKTCQTSSPRRRRPLSVPGSSLDMTSPSDITSPESIELPMLSKRTQNS</sequence>
<feature type="compositionally biased region" description="Polar residues" evidence="2">
    <location>
        <begin position="375"/>
        <end position="392"/>
    </location>
</feature>
<dbReference type="AlphaFoldDB" id="A0AAU9KH68"/>
<name>A0AAU9KH68_9CILI</name>
<feature type="compositionally biased region" description="Polar residues" evidence="2">
    <location>
        <begin position="344"/>
        <end position="363"/>
    </location>
</feature>
<reference evidence="3" key="1">
    <citation type="submission" date="2021-09" db="EMBL/GenBank/DDBJ databases">
        <authorList>
            <consortium name="AG Swart"/>
            <person name="Singh M."/>
            <person name="Singh A."/>
            <person name="Seah K."/>
            <person name="Emmerich C."/>
        </authorList>
    </citation>
    <scope>NUCLEOTIDE SEQUENCE</scope>
    <source>
        <strain evidence="3">ATCC30299</strain>
    </source>
</reference>
<proteinExistence type="predicted"/>
<accession>A0AAU9KH68</accession>
<feature type="coiled-coil region" evidence="1">
    <location>
        <begin position="176"/>
        <end position="217"/>
    </location>
</feature>
<dbReference type="EMBL" id="CAJZBQ010000056">
    <property type="protein sequence ID" value="CAG9333357.1"/>
    <property type="molecule type" value="Genomic_DNA"/>
</dbReference>